<accession>A0A8T0HVG2</accession>
<name>A0A8T0HVG2_CERPU</name>
<evidence type="ECO:0000256" key="1">
    <source>
        <dbReference type="SAM" id="MobiDB-lite"/>
    </source>
</evidence>
<evidence type="ECO:0000259" key="2">
    <source>
        <dbReference type="Pfam" id="PF14303"/>
    </source>
</evidence>
<feature type="compositionally biased region" description="Basic and acidic residues" evidence="1">
    <location>
        <begin position="151"/>
        <end position="168"/>
    </location>
</feature>
<feature type="compositionally biased region" description="Polar residues" evidence="1">
    <location>
        <begin position="324"/>
        <end position="335"/>
    </location>
</feature>
<comment type="caution">
    <text evidence="3">The sequence shown here is derived from an EMBL/GenBank/DDBJ whole genome shotgun (WGS) entry which is preliminary data.</text>
</comment>
<dbReference type="EMBL" id="CM026426">
    <property type="protein sequence ID" value="KAG0574448.1"/>
    <property type="molecule type" value="Genomic_DNA"/>
</dbReference>
<dbReference type="PANTHER" id="PTHR45023:SF4">
    <property type="entry name" value="GLYCINE-RICH PROTEIN-RELATED"/>
    <property type="match status" value="1"/>
</dbReference>
<feature type="domain" description="No apical meristem-associated C-terminal" evidence="2">
    <location>
        <begin position="123"/>
        <end position="237"/>
    </location>
</feature>
<sequence>MVGAGAGRRRQEQQAAEVPVTKNTKGKKFAAEEERQLCRSVIAISQDPIVGNQQKSNAFWDRIFVHYNENRPAGERPARSLETKWGLIKHDVLRTKTSGTSLADVLKKAHELYQIKSSKGAEFSFEHCWEFVREVPRWADGWSQPKPPTPKRKEPCDSSDRESHREDTGTVTEGAPDMDEARHFRGRPGGTKAAKEVVRQAKVKEGAAWAQATATQLMAEATRRKAASMEDQNLLLLFTSPESLITPEAVEYLRLRRRREELRKLQRRLAAEEEEERRRSEAPTVTAETSPVPADRISDPAGGDQTQDPIGDAAAGFGPPWTRSVASSDQASPITCDTEGIDDDQDWLQMSHVDSDQRTQWQSLRDGSFQQHWTHAAQEPIDLDQYSQDSAGESHVHIGLSLNDSSHYH</sequence>
<dbReference type="AlphaFoldDB" id="A0A8T0HVG2"/>
<reference evidence="3" key="1">
    <citation type="submission" date="2020-06" db="EMBL/GenBank/DDBJ databases">
        <title>WGS assembly of Ceratodon purpureus strain R40.</title>
        <authorList>
            <person name="Carey S.B."/>
            <person name="Jenkins J."/>
            <person name="Shu S."/>
            <person name="Lovell J.T."/>
            <person name="Sreedasyam A."/>
            <person name="Maumus F."/>
            <person name="Tiley G.P."/>
            <person name="Fernandez-Pozo N."/>
            <person name="Barry K."/>
            <person name="Chen C."/>
            <person name="Wang M."/>
            <person name="Lipzen A."/>
            <person name="Daum C."/>
            <person name="Saski C.A."/>
            <person name="Payton A.C."/>
            <person name="Mcbreen J.C."/>
            <person name="Conrad R.E."/>
            <person name="Kollar L.M."/>
            <person name="Olsson S."/>
            <person name="Huttunen S."/>
            <person name="Landis J.B."/>
            <person name="Wickett N.J."/>
            <person name="Johnson M.G."/>
            <person name="Rensing S.A."/>
            <person name="Grimwood J."/>
            <person name="Schmutz J."/>
            <person name="Mcdaniel S.F."/>
        </authorList>
    </citation>
    <scope>NUCLEOTIDE SEQUENCE</scope>
    <source>
        <strain evidence="3">R40</strain>
    </source>
</reference>
<organism evidence="3 4">
    <name type="scientific">Ceratodon purpureus</name>
    <name type="common">Fire moss</name>
    <name type="synonym">Dicranum purpureum</name>
    <dbReference type="NCBI Taxonomy" id="3225"/>
    <lineage>
        <taxon>Eukaryota</taxon>
        <taxon>Viridiplantae</taxon>
        <taxon>Streptophyta</taxon>
        <taxon>Embryophyta</taxon>
        <taxon>Bryophyta</taxon>
        <taxon>Bryophytina</taxon>
        <taxon>Bryopsida</taxon>
        <taxon>Dicranidae</taxon>
        <taxon>Pseudoditrichales</taxon>
        <taxon>Ditrichaceae</taxon>
        <taxon>Ceratodon</taxon>
    </lineage>
</organism>
<dbReference type="PANTHER" id="PTHR45023">
    <property type="match status" value="1"/>
</dbReference>
<proteinExistence type="predicted"/>
<feature type="region of interest" description="Disordered" evidence="1">
    <location>
        <begin position="268"/>
        <end position="342"/>
    </location>
</feature>
<gene>
    <name evidence="3" type="ORF">KC19_VG262800</name>
</gene>
<dbReference type="Proteomes" id="UP000822688">
    <property type="component" value="Chromosome V"/>
</dbReference>
<feature type="region of interest" description="Disordered" evidence="1">
    <location>
        <begin position="139"/>
        <end position="192"/>
    </location>
</feature>
<dbReference type="InterPro" id="IPR029466">
    <property type="entry name" value="NAM-associated_C"/>
</dbReference>
<evidence type="ECO:0000313" key="3">
    <source>
        <dbReference type="EMBL" id="KAG0574448.1"/>
    </source>
</evidence>
<keyword evidence="4" id="KW-1185">Reference proteome</keyword>
<protein>
    <recommendedName>
        <fullName evidence="2">No apical meristem-associated C-terminal domain-containing protein</fullName>
    </recommendedName>
</protein>
<evidence type="ECO:0000313" key="4">
    <source>
        <dbReference type="Proteomes" id="UP000822688"/>
    </source>
</evidence>
<feature type="region of interest" description="Disordered" evidence="1">
    <location>
        <begin position="1"/>
        <end position="29"/>
    </location>
</feature>
<dbReference type="Pfam" id="PF14303">
    <property type="entry name" value="NAM-associated"/>
    <property type="match status" value="1"/>
</dbReference>